<keyword evidence="2" id="KW-1185">Reference proteome</keyword>
<feature type="compositionally biased region" description="Polar residues" evidence="1">
    <location>
        <begin position="220"/>
        <end position="233"/>
    </location>
</feature>
<feature type="region of interest" description="Disordered" evidence="1">
    <location>
        <begin position="200"/>
        <end position="233"/>
    </location>
</feature>
<proteinExistence type="predicted"/>
<organism evidence="2 3">
    <name type="scientific">Xenopus laevis</name>
    <name type="common">African clawed frog</name>
    <dbReference type="NCBI Taxonomy" id="8355"/>
    <lineage>
        <taxon>Eukaryota</taxon>
        <taxon>Metazoa</taxon>
        <taxon>Chordata</taxon>
        <taxon>Craniata</taxon>
        <taxon>Vertebrata</taxon>
        <taxon>Euteleostomi</taxon>
        <taxon>Amphibia</taxon>
        <taxon>Batrachia</taxon>
        <taxon>Anura</taxon>
        <taxon>Pipoidea</taxon>
        <taxon>Pipidae</taxon>
        <taxon>Xenopodinae</taxon>
        <taxon>Xenopus</taxon>
        <taxon>Xenopus</taxon>
    </lineage>
</organism>
<reference evidence="3" key="1">
    <citation type="submission" date="2025-08" db="UniProtKB">
        <authorList>
            <consortium name="RefSeq"/>
        </authorList>
    </citation>
    <scope>IDENTIFICATION</scope>
    <source>
        <strain evidence="3">J_2021</strain>
        <tissue evidence="3">Erythrocytes</tissue>
    </source>
</reference>
<dbReference type="Proteomes" id="UP000186698">
    <property type="component" value="Chromosome 4S"/>
</dbReference>
<evidence type="ECO:0000256" key="1">
    <source>
        <dbReference type="SAM" id="MobiDB-lite"/>
    </source>
</evidence>
<dbReference type="KEGG" id="xla:108715360"/>
<evidence type="ECO:0000313" key="3">
    <source>
        <dbReference type="RefSeq" id="XP_018115922.1"/>
    </source>
</evidence>
<gene>
    <name evidence="3" type="primary">LOC108715360</name>
</gene>
<protein>
    <submittedName>
        <fullName evidence="3">Uncharacterized protein LOC108715360</fullName>
    </submittedName>
</protein>
<dbReference type="AlphaFoldDB" id="A0A1L8GEE0"/>
<dbReference type="Bgee" id="108715360">
    <property type="expression patterns" value="Expressed in spleen and 17 other cell types or tissues"/>
</dbReference>
<dbReference type="RefSeq" id="XP_018115922.1">
    <property type="nucleotide sequence ID" value="XM_018260433.2"/>
</dbReference>
<dbReference type="PaxDb" id="8355-A0A1L8GEE0"/>
<evidence type="ECO:0000313" key="2">
    <source>
        <dbReference type="Proteomes" id="UP000186698"/>
    </source>
</evidence>
<feature type="region of interest" description="Disordered" evidence="1">
    <location>
        <begin position="1"/>
        <end position="71"/>
    </location>
</feature>
<sequence length="233" mass="25948">MRGTGGGPPRPPELELKEYEEEISKMLGPDTISGMEGSFDTDATGADKTQDSNQQQTQTCVEEEDSPKTLQIDDDDLTFSQEPIETQLSDPHETLEAIQTDVAEPQEWEESIHSDTDPFPEAVKQLTATLSSNTAVNRKKQNQLKRAVLLIHKDFMSLNEHLKESADRSLRLKRQHVDLILHQNQLIMAQNNLLRQQQLQGERQQLHSTHTDVAAREGQAGTSNITPGGSATS</sequence>
<accession>A0A1L8GEE0</accession>
<dbReference type="GeneID" id="108715360"/>
<name>A0A1L8GEE0_XENLA</name>
<feature type="compositionally biased region" description="Polar residues" evidence="1">
    <location>
        <begin position="51"/>
        <end position="60"/>
    </location>
</feature>